<proteinExistence type="predicted"/>
<feature type="compositionally biased region" description="Basic and acidic residues" evidence="1">
    <location>
        <begin position="69"/>
        <end position="92"/>
    </location>
</feature>
<dbReference type="OrthoDB" id="3786150at2759"/>
<dbReference type="AlphaFoldDB" id="A0A8K0W445"/>
<dbReference type="EMBL" id="JAGMVJ010000002">
    <property type="protein sequence ID" value="KAH7093365.1"/>
    <property type="molecule type" value="Genomic_DNA"/>
</dbReference>
<sequence length="439" mass="49199">MESFDSSKKRRASSSPATEVTTKKTKISDGAEEALQSSHGPKKEQIVATKQNKPVEAVVAEEEVGEATPTKDVEEDNSKAQKVAEGEGDPKQPKNPPIKSCFEPWKPTVTLPPRSAFWGIKPRTGDPRPHPDQPPARESNGATNPPMWEDRKFRFVRGQRHVKYFGPIEPPNVESLPDLDQEDLLVVQLIDMRDGGKKNPGPRRLPTFYFYEHGKPKDWASGQAVKALNDRRQQAIDRNTLDDPWSAVEKTYLASLLAEYPDASIWELTERHNDRFMGVDFVGATAFEFSDLSIGRTVESVRHEYVTFKAMYDNGEAPTGVRWRTEKSKQGRALHAAKKMEELFGLPDKKLEKAFDEEEEDDDGDEEAEDGTPAKATVKKAKAIPKKSTPQKRAPKKSKETVDDSEDEGELENVLKVPHSAQPKLNELDEKLLELAGAY</sequence>
<evidence type="ECO:0000313" key="3">
    <source>
        <dbReference type="Proteomes" id="UP000813461"/>
    </source>
</evidence>
<evidence type="ECO:0000313" key="2">
    <source>
        <dbReference type="EMBL" id="KAH7093365.1"/>
    </source>
</evidence>
<feature type="region of interest" description="Disordered" evidence="1">
    <location>
        <begin position="355"/>
        <end position="425"/>
    </location>
</feature>
<gene>
    <name evidence="2" type="ORF">FB567DRAFT_434421</name>
</gene>
<reference evidence="2" key="1">
    <citation type="journal article" date="2021" name="Nat. Commun.">
        <title>Genetic determinants of endophytism in the Arabidopsis root mycobiome.</title>
        <authorList>
            <person name="Mesny F."/>
            <person name="Miyauchi S."/>
            <person name="Thiergart T."/>
            <person name="Pickel B."/>
            <person name="Atanasova L."/>
            <person name="Karlsson M."/>
            <person name="Huettel B."/>
            <person name="Barry K.W."/>
            <person name="Haridas S."/>
            <person name="Chen C."/>
            <person name="Bauer D."/>
            <person name="Andreopoulos W."/>
            <person name="Pangilinan J."/>
            <person name="LaButti K."/>
            <person name="Riley R."/>
            <person name="Lipzen A."/>
            <person name="Clum A."/>
            <person name="Drula E."/>
            <person name="Henrissat B."/>
            <person name="Kohler A."/>
            <person name="Grigoriev I.V."/>
            <person name="Martin F.M."/>
            <person name="Hacquard S."/>
        </authorList>
    </citation>
    <scope>NUCLEOTIDE SEQUENCE</scope>
    <source>
        <strain evidence="2">MPI-SDFR-AT-0120</strain>
    </source>
</reference>
<evidence type="ECO:0000256" key="1">
    <source>
        <dbReference type="SAM" id="MobiDB-lite"/>
    </source>
</evidence>
<feature type="compositionally biased region" description="Basic residues" evidence="1">
    <location>
        <begin position="377"/>
        <end position="396"/>
    </location>
</feature>
<accession>A0A8K0W445</accession>
<feature type="region of interest" description="Disordered" evidence="1">
    <location>
        <begin position="1"/>
        <end position="148"/>
    </location>
</feature>
<name>A0A8K0W445_9PLEO</name>
<comment type="caution">
    <text evidence="2">The sequence shown here is derived from an EMBL/GenBank/DDBJ whole genome shotgun (WGS) entry which is preliminary data.</text>
</comment>
<feature type="non-terminal residue" evidence="2">
    <location>
        <position position="439"/>
    </location>
</feature>
<dbReference type="Proteomes" id="UP000813461">
    <property type="component" value="Unassembled WGS sequence"/>
</dbReference>
<feature type="compositionally biased region" description="Acidic residues" evidence="1">
    <location>
        <begin position="355"/>
        <end position="370"/>
    </location>
</feature>
<organism evidence="2 3">
    <name type="scientific">Paraphoma chrysanthemicola</name>
    <dbReference type="NCBI Taxonomy" id="798071"/>
    <lineage>
        <taxon>Eukaryota</taxon>
        <taxon>Fungi</taxon>
        <taxon>Dikarya</taxon>
        <taxon>Ascomycota</taxon>
        <taxon>Pezizomycotina</taxon>
        <taxon>Dothideomycetes</taxon>
        <taxon>Pleosporomycetidae</taxon>
        <taxon>Pleosporales</taxon>
        <taxon>Pleosporineae</taxon>
        <taxon>Phaeosphaeriaceae</taxon>
        <taxon>Paraphoma</taxon>
    </lineage>
</organism>
<protein>
    <submittedName>
        <fullName evidence="2">Uncharacterized protein</fullName>
    </submittedName>
</protein>
<keyword evidence="3" id="KW-1185">Reference proteome</keyword>